<dbReference type="InterPro" id="IPR001828">
    <property type="entry name" value="ANF_lig-bd_rcpt"/>
</dbReference>
<dbReference type="InterPro" id="IPR000337">
    <property type="entry name" value="GPCR_3"/>
</dbReference>
<proteinExistence type="predicted"/>
<dbReference type="GO" id="GO:0016020">
    <property type="term" value="C:membrane"/>
    <property type="evidence" value="ECO:0007669"/>
    <property type="project" value="UniProtKB-SubCell"/>
</dbReference>
<dbReference type="GO" id="GO:0004930">
    <property type="term" value="F:G protein-coupled receptor activity"/>
    <property type="evidence" value="ECO:0007669"/>
    <property type="project" value="InterPro"/>
</dbReference>
<comment type="caution">
    <text evidence="11">The sequence shown here is derived from an EMBL/GenBank/DDBJ whole genome shotgun (WGS) entry which is preliminary data.</text>
</comment>
<name>A0A4U1FS51_MONMO</name>
<dbReference type="EMBL" id="RWIC01000014">
    <property type="protein sequence ID" value="TKC53043.1"/>
    <property type="molecule type" value="Genomic_DNA"/>
</dbReference>
<dbReference type="InterPro" id="IPR028082">
    <property type="entry name" value="Peripla_BP_I"/>
</dbReference>
<dbReference type="Pfam" id="PF01094">
    <property type="entry name" value="ANF_receptor"/>
    <property type="match status" value="1"/>
</dbReference>
<dbReference type="AlphaFoldDB" id="A0A4U1FS51"/>
<evidence type="ECO:0000256" key="5">
    <source>
        <dbReference type="ARBA" id="ARBA00023136"/>
    </source>
</evidence>
<keyword evidence="7" id="KW-0325">Glycoprotein</keyword>
<organism evidence="11 12">
    <name type="scientific">Monodon monoceros</name>
    <name type="common">Narwhal</name>
    <name type="synonym">Ceratodon monodon</name>
    <dbReference type="NCBI Taxonomy" id="40151"/>
    <lineage>
        <taxon>Eukaryota</taxon>
        <taxon>Metazoa</taxon>
        <taxon>Chordata</taxon>
        <taxon>Craniata</taxon>
        <taxon>Vertebrata</taxon>
        <taxon>Euteleostomi</taxon>
        <taxon>Mammalia</taxon>
        <taxon>Eutheria</taxon>
        <taxon>Laurasiatheria</taxon>
        <taxon>Artiodactyla</taxon>
        <taxon>Whippomorpha</taxon>
        <taxon>Cetacea</taxon>
        <taxon>Odontoceti</taxon>
        <taxon>Monodontidae</taxon>
        <taxon>Monodon</taxon>
    </lineage>
</organism>
<evidence type="ECO:0000256" key="3">
    <source>
        <dbReference type="ARBA" id="ARBA00022729"/>
    </source>
</evidence>
<gene>
    <name evidence="11" type="ORF">EI555_014637</name>
</gene>
<evidence type="ECO:0000256" key="7">
    <source>
        <dbReference type="ARBA" id="ARBA00023180"/>
    </source>
</evidence>
<evidence type="ECO:0000256" key="6">
    <source>
        <dbReference type="ARBA" id="ARBA00023170"/>
    </source>
</evidence>
<dbReference type="PRINTS" id="PR00248">
    <property type="entry name" value="GPCRMGR"/>
</dbReference>
<evidence type="ECO:0000256" key="2">
    <source>
        <dbReference type="ARBA" id="ARBA00022692"/>
    </source>
</evidence>
<dbReference type="PANTHER" id="PTHR14516:SF8">
    <property type="entry name" value="TASTE RECEPTOR TYPE 1 MEMBER 2"/>
    <property type="match status" value="1"/>
</dbReference>
<accession>A0A4U1FS51</accession>
<feature type="chain" id="PRO_5020278361" description="Receptor ligand binding region domain-containing protein" evidence="9">
    <location>
        <begin position="20"/>
        <end position="415"/>
    </location>
</feature>
<feature type="domain" description="Receptor ligand binding region" evidence="10">
    <location>
        <begin position="72"/>
        <end position="260"/>
    </location>
</feature>
<evidence type="ECO:0000259" key="10">
    <source>
        <dbReference type="Pfam" id="PF01094"/>
    </source>
</evidence>
<keyword evidence="4" id="KW-1133">Transmembrane helix</keyword>
<evidence type="ECO:0000313" key="11">
    <source>
        <dbReference type="EMBL" id="TKC53043.1"/>
    </source>
</evidence>
<evidence type="ECO:0000256" key="4">
    <source>
        <dbReference type="ARBA" id="ARBA00022989"/>
    </source>
</evidence>
<dbReference type="SUPFAM" id="SSF53822">
    <property type="entry name" value="Periplasmic binding protein-like I"/>
    <property type="match status" value="1"/>
</dbReference>
<evidence type="ECO:0000256" key="1">
    <source>
        <dbReference type="ARBA" id="ARBA00004141"/>
    </source>
</evidence>
<dbReference type="PANTHER" id="PTHR14516">
    <property type="entry name" value="1-PYRROLINE-5-CARBOXYLATE DEHYDROGENASE FAMILY MEMBER"/>
    <property type="match status" value="1"/>
</dbReference>
<keyword evidence="5" id="KW-0472">Membrane</keyword>
<sequence>MGAQGRVVCSLIFLLRALAELTENSEFYLLEDYLLGGLFTFHANVKGTVHLNYRQVPRCNEYEMKVLGYNLMQAMRFAVEEINNDSNDSSLLPSVLLGYEMVDTCYMSNNIHPVLYFLSQDDYFLPIQEDYSHYIPCVVAITGPDNSESPMTVAHFLSLFPLPQITYGAINDQLHFLAVLRTAPGVHHQMETVVRLMRHFRWNWILVLTSSDDYGRGSSQLLSECLAHRDICIACRESLPMPQPNRTMTQQERERLEAIMGKLQQSMERVVAVPGPVQLLTRGSAPELHGRSVGRLRTLGHRAGPAPPHPAAAHRHLPGHHRSRQSVPIPGFSEFRVHRSQVSRPALNRSSLGATCNQERDTCMDTSESFNTILTLSGERVVYSVYSAIYAVAHALQSLLGCNQTGCHKEVVYPW</sequence>
<evidence type="ECO:0000313" key="12">
    <source>
        <dbReference type="Proteomes" id="UP000308365"/>
    </source>
</evidence>
<protein>
    <recommendedName>
        <fullName evidence="10">Receptor ligand binding region domain-containing protein</fullName>
    </recommendedName>
</protein>
<feature type="compositionally biased region" description="Basic residues" evidence="8">
    <location>
        <begin position="312"/>
        <end position="324"/>
    </location>
</feature>
<keyword evidence="6" id="KW-0675">Receptor</keyword>
<comment type="subcellular location">
    <subcellularLocation>
        <location evidence="1">Membrane</location>
        <topology evidence="1">Multi-pass membrane protein</topology>
    </subcellularLocation>
</comment>
<feature type="signal peptide" evidence="9">
    <location>
        <begin position="1"/>
        <end position="19"/>
    </location>
</feature>
<feature type="non-terminal residue" evidence="11">
    <location>
        <position position="415"/>
    </location>
</feature>
<keyword evidence="3 9" id="KW-0732">Signal</keyword>
<evidence type="ECO:0000256" key="9">
    <source>
        <dbReference type="SAM" id="SignalP"/>
    </source>
</evidence>
<dbReference type="Gene3D" id="3.40.50.2300">
    <property type="match status" value="2"/>
</dbReference>
<feature type="region of interest" description="Disordered" evidence="8">
    <location>
        <begin position="300"/>
        <end position="328"/>
    </location>
</feature>
<dbReference type="GO" id="GO:0003842">
    <property type="term" value="F:L-glutamate gamma-semialdehyde dehydrogenase activity"/>
    <property type="evidence" value="ECO:0007669"/>
    <property type="project" value="TreeGrafter"/>
</dbReference>
<evidence type="ECO:0000256" key="8">
    <source>
        <dbReference type="SAM" id="MobiDB-lite"/>
    </source>
</evidence>
<reference evidence="12" key="1">
    <citation type="journal article" date="2019" name="IScience">
        <title>Narwhal Genome Reveals Long-Term Low Genetic Diversity despite Current Large Abundance Size.</title>
        <authorList>
            <person name="Westbury M.V."/>
            <person name="Petersen B."/>
            <person name="Garde E."/>
            <person name="Heide-Jorgensen M.P."/>
            <person name="Lorenzen E.D."/>
        </authorList>
    </citation>
    <scope>NUCLEOTIDE SEQUENCE [LARGE SCALE GENOMIC DNA]</scope>
</reference>
<keyword evidence="2" id="KW-0812">Transmembrane</keyword>
<dbReference type="Proteomes" id="UP000308365">
    <property type="component" value="Unassembled WGS sequence"/>
</dbReference>